<dbReference type="Gene3D" id="3.30.360.10">
    <property type="entry name" value="Dihydrodipicolinate Reductase, domain 2"/>
    <property type="match status" value="1"/>
</dbReference>
<dbReference type="InterPro" id="IPR045560">
    <property type="entry name" value="LigC_C"/>
</dbReference>
<dbReference type="EMBL" id="SUMC01000075">
    <property type="protein sequence ID" value="TKA01178.1"/>
    <property type="molecule type" value="Genomic_DNA"/>
</dbReference>
<dbReference type="PANTHER" id="PTHR43818:SF11">
    <property type="entry name" value="BCDNA.GH03377"/>
    <property type="match status" value="1"/>
</dbReference>
<dbReference type="GO" id="GO:0016491">
    <property type="term" value="F:oxidoreductase activity"/>
    <property type="evidence" value="ECO:0007669"/>
    <property type="project" value="UniProtKB-KW"/>
</dbReference>
<dbReference type="GO" id="GO:0000166">
    <property type="term" value="F:nucleotide binding"/>
    <property type="evidence" value="ECO:0007669"/>
    <property type="project" value="InterPro"/>
</dbReference>
<comment type="caution">
    <text evidence="4">The sequence shown here is derived from an EMBL/GenBank/DDBJ whole genome shotgun (WGS) entry which is preliminary data.</text>
</comment>
<sequence length="314" mass="33516">MTLPRIAFLGPGAIAAEHARAFRQLGCPLAAVMGPDAEAAAQFAKRHAVARSTDTVADIVDADDVDAVVVASPSGEHAGQALAALRGGKHVLCEIPLGLSLAEVTAAAEAAGDRIAMACHTQRYLPVVSALRARVVAGEFEPISMSITSAIYRRSNVGWTGERRDWADDIIWHHTTHAVDTSLWLLDDGIESVQALAGPADRETGRPLDLALALRTRTGRLATIAMSYNAIRPVSEVSVFGRSETARISNWQPSHAAASEPNDLLGKAAFAQAQAFLSAIAQRPGSWPSFRDVLPTYRVIQQVYDQIRQESSPA</sequence>
<accession>A0A4U0RZJ3</accession>
<evidence type="ECO:0000313" key="4">
    <source>
        <dbReference type="EMBL" id="TKA01178.1"/>
    </source>
</evidence>
<reference evidence="4 5" key="1">
    <citation type="submission" date="2019-04" db="EMBL/GenBank/DDBJ databases">
        <title>Streptomyces oryziradicis sp. nov., a novel actinomycete isolated from rhizosphere soil of rice (Oryza sativa L.).</title>
        <authorList>
            <person name="Li C."/>
        </authorList>
    </citation>
    <scope>NUCLEOTIDE SEQUENCE [LARGE SCALE GENOMIC DNA]</scope>
    <source>
        <strain evidence="4 5">NEAU-C40</strain>
    </source>
</reference>
<dbReference type="InterPro" id="IPR000683">
    <property type="entry name" value="Gfo/Idh/MocA-like_OxRdtase_N"/>
</dbReference>
<feature type="domain" description="Gfo/Idh/MocA-like oxidoreductase N-terminal" evidence="2">
    <location>
        <begin position="5"/>
        <end position="112"/>
    </location>
</feature>
<dbReference type="Gene3D" id="3.40.50.720">
    <property type="entry name" value="NAD(P)-binding Rossmann-like Domain"/>
    <property type="match status" value="1"/>
</dbReference>
<feature type="domain" description="4-carboxy-2-hydroxymuconate-6-semialdehyde dehydrogenase-like C-terminal" evidence="3">
    <location>
        <begin position="131"/>
        <end position="235"/>
    </location>
</feature>
<evidence type="ECO:0000259" key="3">
    <source>
        <dbReference type="Pfam" id="PF19858"/>
    </source>
</evidence>
<evidence type="ECO:0000256" key="1">
    <source>
        <dbReference type="ARBA" id="ARBA00023002"/>
    </source>
</evidence>
<protein>
    <submittedName>
        <fullName evidence="4">Gfo/Idh/MocA family oxidoreductase</fullName>
    </submittedName>
</protein>
<dbReference type="OrthoDB" id="179913at2"/>
<dbReference type="Pfam" id="PF01408">
    <property type="entry name" value="GFO_IDH_MocA"/>
    <property type="match status" value="1"/>
</dbReference>
<keyword evidence="5" id="KW-1185">Reference proteome</keyword>
<dbReference type="PANTHER" id="PTHR43818">
    <property type="entry name" value="BCDNA.GH03377"/>
    <property type="match status" value="1"/>
</dbReference>
<dbReference type="Pfam" id="PF19858">
    <property type="entry name" value="OxRdtase_C"/>
    <property type="match status" value="1"/>
</dbReference>
<dbReference type="InterPro" id="IPR036291">
    <property type="entry name" value="NAD(P)-bd_dom_sf"/>
</dbReference>
<evidence type="ECO:0000313" key="5">
    <source>
        <dbReference type="Proteomes" id="UP000305778"/>
    </source>
</evidence>
<dbReference type="InterPro" id="IPR050463">
    <property type="entry name" value="Gfo/Idh/MocA_oxidrdct_glycsds"/>
</dbReference>
<gene>
    <name evidence="4" type="ORF">FCI23_41075</name>
</gene>
<dbReference type="SUPFAM" id="SSF55347">
    <property type="entry name" value="Glyceraldehyde-3-phosphate dehydrogenase-like, C-terminal domain"/>
    <property type="match status" value="1"/>
</dbReference>
<dbReference type="SUPFAM" id="SSF51735">
    <property type="entry name" value="NAD(P)-binding Rossmann-fold domains"/>
    <property type="match status" value="1"/>
</dbReference>
<organism evidence="4 5">
    <name type="scientific">Actinacidiphila oryziradicis</name>
    <dbReference type="NCBI Taxonomy" id="2571141"/>
    <lineage>
        <taxon>Bacteria</taxon>
        <taxon>Bacillati</taxon>
        <taxon>Actinomycetota</taxon>
        <taxon>Actinomycetes</taxon>
        <taxon>Kitasatosporales</taxon>
        <taxon>Streptomycetaceae</taxon>
        <taxon>Actinacidiphila</taxon>
    </lineage>
</organism>
<dbReference type="AlphaFoldDB" id="A0A4U0RZJ3"/>
<evidence type="ECO:0000259" key="2">
    <source>
        <dbReference type="Pfam" id="PF01408"/>
    </source>
</evidence>
<dbReference type="Proteomes" id="UP000305778">
    <property type="component" value="Unassembled WGS sequence"/>
</dbReference>
<dbReference type="RefSeq" id="WP_136729221.1">
    <property type="nucleotide sequence ID" value="NZ_SUMC01000075.1"/>
</dbReference>
<proteinExistence type="predicted"/>
<keyword evidence="1" id="KW-0560">Oxidoreductase</keyword>
<name>A0A4U0RZJ3_9ACTN</name>